<evidence type="ECO:0000313" key="1">
    <source>
        <dbReference type="EMBL" id="SFQ50631.1"/>
    </source>
</evidence>
<reference evidence="2" key="1">
    <citation type="submission" date="2016-10" db="EMBL/GenBank/DDBJ databases">
        <authorList>
            <person name="Varghese N."/>
            <person name="Submissions S."/>
        </authorList>
    </citation>
    <scope>NUCLEOTIDE SEQUENCE [LARGE SCALE GENOMIC DNA]</scope>
    <source>
        <strain evidence="2">JCM 18195</strain>
    </source>
</reference>
<dbReference type="RefSeq" id="WP_092435430.1">
    <property type="nucleotide sequence ID" value="NZ_FOXM01000027.1"/>
</dbReference>
<sequence length="630" mass="69828">MAISPIPVDQRVIDIDSRRFASIEKALVELITNADDSYSRLERAGVPVSGQIRIHYERHQAGAVLMVTDQAEGMSFAQARFILTYGGAHSTLARGEGGGRGYFGRGLKQALYGLGYGWIETIHAGRYARIELFRGENGGYLYDDGDGDRPVRDKDRTRLGIAENGTKVTIVIANAQTNISHYRSVVQSVANNVYLRDVLTRRQVELLHLQRGKTVERSGVVHYQEPPAALLLGPEQAGHFVHEQQAYPFTLTLKRALDVELTTRGDERTNGLVILSGTAVLDCQLFEYENQVGTEYLFGTVHCPALIDKLGQGMAIISDEREGLNAKEPFVQAFSRAVSAMIAPCVLAEREKLKHLEHASASGRTSHMIEHLLERMNRAAIQDLGISLPPAPTDATAADATERPAALRFTTPFYYRQPKHPFHVSLLVDPGQLAEDEILHFAYVLPDSLHIDPAPVELPASALNDRQRIEWTVVGDTPGSRGEISVRAGSHWAWCEMVVAEHASGHSHATSGHAVKHRTPRDHGELMFTGYEFRHLDNELDRAVYSPAERKILINTAAPTVQLYVDGRGHFRDTARLLLAELFMDVISDELARCAVEKSGRPGDVEALHRAKLDIIRRYGSEIHQSFLNA</sequence>
<keyword evidence="1" id="KW-0808">Transferase</keyword>
<dbReference type="Proteomes" id="UP000243084">
    <property type="component" value="Unassembled WGS sequence"/>
</dbReference>
<dbReference type="GO" id="GO:0016301">
    <property type="term" value="F:kinase activity"/>
    <property type="evidence" value="ECO:0007669"/>
    <property type="project" value="UniProtKB-KW"/>
</dbReference>
<keyword evidence="2" id="KW-1185">Reference proteome</keyword>
<dbReference type="OrthoDB" id="2078327at2"/>
<dbReference type="AlphaFoldDB" id="A0A1I5Z2F7"/>
<name>A0A1I5Z2F7_9GAMM</name>
<protein>
    <submittedName>
        <fullName evidence="1">Histidine kinase-, DNA gyrase B-, and HSP90-like ATPase</fullName>
    </submittedName>
</protein>
<dbReference type="EMBL" id="FOXM01000027">
    <property type="protein sequence ID" value="SFQ50631.1"/>
    <property type="molecule type" value="Genomic_DNA"/>
</dbReference>
<accession>A0A1I5Z2F7</accession>
<keyword evidence="1" id="KW-0418">Kinase</keyword>
<dbReference type="InterPro" id="IPR036890">
    <property type="entry name" value="HATPase_C_sf"/>
</dbReference>
<gene>
    <name evidence="1" type="ORF">SAMN05216229_1273</name>
</gene>
<dbReference type="SUPFAM" id="SSF55874">
    <property type="entry name" value="ATPase domain of HSP90 chaperone/DNA topoisomerase II/histidine kinase"/>
    <property type="match status" value="1"/>
</dbReference>
<evidence type="ECO:0000313" key="2">
    <source>
        <dbReference type="Proteomes" id="UP000243084"/>
    </source>
</evidence>
<proteinExistence type="predicted"/>
<organism evidence="1 2">
    <name type="scientific">Geopseudomonas sagittaria</name>
    <dbReference type="NCBI Taxonomy" id="1135990"/>
    <lineage>
        <taxon>Bacteria</taxon>
        <taxon>Pseudomonadati</taxon>
        <taxon>Pseudomonadota</taxon>
        <taxon>Gammaproteobacteria</taxon>
        <taxon>Pseudomonadales</taxon>
        <taxon>Pseudomonadaceae</taxon>
        <taxon>Geopseudomonas</taxon>
    </lineage>
</organism>